<dbReference type="AlphaFoldDB" id="A0ABD2NC29"/>
<evidence type="ECO:0000259" key="1">
    <source>
        <dbReference type="Pfam" id="PF20478"/>
    </source>
</evidence>
<feature type="domain" description="P2X purinoreceptor 7 intracellular" evidence="1">
    <location>
        <begin position="31"/>
        <end position="156"/>
    </location>
</feature>
<organism evidence="2 3">
    <name type="scientific">Cryptolaemus montrouzieri</name>
    <dbReference type="NCBI Taxonomy" id="559131"/>
    <lineage>
        <taxon>Eukaryota</taxon>
        <taxon>Metazoa</taxon>
        <taxon>Ecdysozoa</taxon>
        <taxon>Arthropoda</taxon>
        <taxon>Hexapoda</taxon>
        <taxon>Insecta</taxon>
        <taxon>Pterygota</taxon>
        <taxon>Neoptera</taxon>
        <taxon>Endopterygota</taxon>
        <taxon>Coleoptera</taxon>
        <taxon>Polyphaga</taxon>
        <taxon>Cucujiformia</taxon>
        <taxon>Coccinelloidea</taxon>
        <taxon>Coccinellidae</taxon>
        <taxon>Scymninae</taxon>
        <taxon>Scymnini</taxon>
        <taxon>Cryptolaemus</taxon>
    </lineage>
</organism>
<name>A0ABD2NC29_9CUCU</name>
<accession>A0ABD2NC29</accession>
<comment type="caution">
    <text evidence="2">The sequence shown here is derived from an EMBL/GenBank/DDBJ whole genome shotgun (WGS) entry which is preliminary data.</text>
</comment>
<dbReference type="InterPro" id="IPR046815">
    <property type="entry name" value="P2RX7_C"/>
</dbReference>
<proteinExistence type="predicted"/>
<evidence type="ECO:0000313" key="2">
    <source>
        <dbReference type="EMBL" id="KAL3276360.1"/>
    </source>
</evidence>
<sequence>MRRSECRAINSEGRVPQRVHRRWVANYNMMDQSSSSEVKEPQDDNCTFCHTLRNQCCCRSVDIRQLKGTLDCIVKHSSFSAVVLNSENLQVARYHMLRHFGEEEREKLIRLRPNHLWQYVAKEQFSSWLKVFSGNYFTPPPSCVLRKIEEEFPIDDNFSLRANMYQ</sequence>
<protein>
    <recommendedName>
        <fullName evidence="1">P2X purinoreceptor 7 intracellular domain-containing protein</fullName>
    </recommendedName>
</protein>
<dbReference type="Proteomes" id="UP001516400">
    <property type="component" value="Unassembled WGS sequence"/>
</dbReference>
<gene>
    <name evidence="2" type="ORF">HHI36_011743</name>
</gene>
<evidence type="ECO:0000313" key="3">
    <source>
        <dbReference type="Proteomes" id="UP001516400"/>
    </source>
</evidence>
<keyword evidence="3" id="KW-1185">Reference proteome</keyword>
<dbReference type="Pfam" id="PF20478">
    <property type="entry name" value="P2RX7_C"/>
    <property type="match status" value="1"/>
</dbReference>
<dbReference type="EMBL" id="JABFTP020000103">
    <property type="protein sequence ID" value="KAL3276360.1"/>
    <property type="molecule type" value="Genomic_DNA"/>
</dbReference>
<reference evidence="2 3" key="1">
    <citation type="journal article" date="2021" name="BMC Biol.">
        <title>Horizontally acquired antibacterial genes associated with adaptive radiation of ladybird beetles.</title>
        <authorList>
            <person name="Li H.S."/>
            <person name="Tang X.F."/>
            <person name="Huang Y.H."/>
            <person name="Xu Z.Y."/>
            <person name="Chen M.L."/>
            <person name="Du X.Y."/>
            <person name="Qiu B.Y."/>
            <person name="Chen P.T."/>
            <person name="Zhang W."/>
            <person name="Slipinski A."/>
            <person name="Escalona H.E."/>
            <person name="Waterhouse R.M."/>
            <person name="Zwick A."/>
            <person name="Pang H."/>
        </authorList>
    </citation>
    <scope>NUCLEOTIDE SEQUENCE [LARGE SCALE GENOMIC DNA]</scope>
    <source>
        <strain evidence="2">SYSU2018</strain>
    </source>
</reference>